<evidence type="ECO:0000256" key="2">
    <source>
        <dbReference type="ARBA" id="ARBA00022475"/>
    </source>
</evidence>
<dbReference type="InterPro" id="IPR035965">
    <property type="entry name" value="PAS-like_dom_sf"/>
</dbReference>
<dbReference type="CDD" id="cd01949">
    <property type="entry name" value="GGDEF"/>
    <property type="match status" value="1"/>
</dbReference>
<dbReference type="FunFam" id="3.30.70.270:FF:000001">
    <property type="entry name" value="Diguanylate cyclase domain protein"/>
    <property type="match status" value="1"/>
</dbReference>
<evidence type="ECO:0000313" key="12">
    <source>
        <dbReference type="Proteomes" id="UP000018542"/>
    </source>
</evidence>
<dbReference type="NCBIfam" id="TIGR00254">
    <property type="entry name" value="GGDEF"/>
    <property type="match status" value="1"/>
</dbReference>
<feature type="domain" description="GGDEF" evidence="10">
    <location>
        <begin position="467"/>
        <end position="600"/>
    </location>
</feature>
<feature type="transmembrane region" description="Helical" evidence="7">
    <location>
        <begin position="23"/>
        <end position="41"/>
    </location>
</feature>
<dbReference type="RefSeq" id="WP_023788102.1">
    <property type="nucleotide sequence ID" value="NC_022997.1"/>
</dbReference>
<keyword evidence="6" id="KW-0175">Coiled coil</keyword>
<dbReference type="InterPro" id="IPR043128">
    <property type="entry name" value="Rev_trsase/Diguanyl_cyclase"/>
</dbReference>
<dbReference type="GO" id="GO:0003824">
    <property type="term" value="F:catalytic activity"/>
    <property type="evidence" value="ECO:0007669"/>
    <property type="project" value="UniProtKB-ARBA"/>
</dbReference>
<dbReference type="SUPFAM" id="SSF55785">
    <property type="entry name" value="PYP-like sensor domain (PAS domain)"/>
    <property type="match status" value="1"/>
</dbReference>
<dbReference type="InterPro" id="IPR001633">
    <property type="entry name" value="EAL_dom"/>
</dbReference>
<keyword evidence="5 7" id="KW-0472">Membrane</keyword>
<accession>V5SFG9</accession>
<evidence type="ECO:0000256" key="6">
    <source>
        <dbReference type="SAM" id="Coils"/>
    </source>
</evidence>
<sequence>MLHVRLMARPAAAMRRTFVHRDTRLVVAAALAYAIAVYLAVSLTRNAASVAVIWPANGILLAGLLCLKTCMGRKALIAAALPAGMTAFLANGDPWSLALAFPAINVTESLLAFGLLRYACGRRIVFTRIWTVASFVAICVVAPILPAAAGAMLSANTFGVDWTAALTTWYLSDSLGLLVLTPAILLTRHTNGQSERGPSTEAVVRHMVLLVATTLIVFSQSSVPLLFLLIPVSVLIAFRLGSRCAAIATLGLTAVSMIATYQGWGPVALMEDLDTRIWVVQLFCLVNLLTSLAVAAELAEREQLRRELERMSALASARRRQLDTALDAMSQGVCLFDSAGRISVRNSRFLEIYGLSEDAVPPGTPLSALKDACIRSGAVPERDFAAADLIANNDVEQELLNGRYIRIGQRVLSDGGVICTYTDFTTEKRAEDELLHRTLHDLLTGLPNRSLLVGRIDRAIEASGEGKAAAVMLLDIDYFKSVNDNHGHAAGDELLKVVADRLRAAVRATDTVARLGGDEFALLLVDDEHDCDAVAVARRIIETVARPIVIEGRPMRVGVSIGIAKPPVDGASTDEILKAADIALYKAKRNGRGKFAFFDAAEDAGVCSARRLESELRRALDEKEFRVVYQPIVSGASGEVAACEALVRWQHPELGVISPAEFIPLAERNGLIVGIGDWVLEQACRDALRMPTSVKVSVNLSRVQISDRNFVRRVAETLARTGLAPERLELEITETAIIDNERNALRVLEELTQLGVSVALDDFGVGQSAFSCLRELPISRIKIDRSFIDDLATDPKARSIFVAMATMARSLGMKTTAEGIETEQQRIIAALAGCDHLQGYLLGRPEEIDSLSFDTPALAANGKMAG</sequence>
<name>V5SFG9_9HYPH</name>
<dbReference type="SMART" id="SM00052">
    <property type="entry name" value="EAL"/>
    <property type="match status" value="1"/>
</dbReference>
<evidence type="ECO:0000256" key="5">
    <source>
        <dbReference type="ARBA" id="ARBA00023136"/>
    </source>
</evidence>
<feature type="transmembrane region" description="Helical" evidence="7">
    <location>
        <begin position="47"/>
        <end position="67"/>
    </location>
</feature>
<evidence type="ECO:0000259" key="8">
    <source>
        <dbReference type="PROSITE" id="PS50112"/>
    </source>
</evidence>
<dbReference type="Gene3D" id="3.30.70.270">
    <property type="match status" value="1"/>
</dbReference>
<dbReference type="Pfam" id="PF05231">
    <property type="entry name" value="MASE1"/>
    <property type="match status" value="1"/>
</dbReference>
<evidence type="ECO:0000256" key="7">
    <source>
        <dbReference type="SAM" id="Phobius"/>
    </source>
</evidence>
<dbReference type="GO" id="GO:0005886">
    <property type="term" value="C:plasma membrane"/>
    <property type="evidence" value="ECO:0007669"/>
    <property type="project" value="UniProtKB-SubCell"/>
</dbReference>
<keyword evidence="3 7" id="KW-0812">Transmembrane</keyword>
<keyword evidence="12" id="KW-1185">Reference proteome</keyword>
<dbReference type="SUPFAM" id="SSF55073">
    <property type="entry name" value="Nucleotide cyclase"/>
    <property type="match status" value="1"/>
</dbReference>
<dbReference type="STRING" id="1029756.W911_13910"/>
<dbReference type="OrthoDB" id="9814202at2"/>
<dbReference type="PATRIC" id="fig|1029756.8.peg.2894"/>
<feature type="coiled-coil region" evidence="6">
    <location>
        <begin position="294"/>
        <end position="321"/>
    </location>
</feature>
<dbReference type="InterPro" id="IPR007895">
    <property type="entry name" value="MASE1"/>
</dbReference>
<dbReference type="KEGG" id="hni:W911_13910"/>
<dbReference type="Pfam" id="PF00990">
    <property type="entry name" value="GGDEF"/>
    <property type="match status" value="1"/>
</dbReference>
<feature type="transmembrane region" description="Helical" evidence="7">
    <location>
        <begin position="247"/>
        <end position="264"/>
    </location>
</feature>
<evidence type="ECO:0000256" key="3">
    <source>
        <dbReference type="ARBA" id="ARBA00022692"/>
    </source>
</evidence>
<evidence type="ECO:0000256" key="4">
    <source>
        <dbReference type="ARBA" id="ARBA00022989"/>
    </source>
</evidence>
<feature type="transmembrane region" description="Helical" evidence="7">
    <location>
        <begin position="74"/>
        <end position="91"/>
    </location>
</feature>
<evidence type="ECO:0000313" key="11">
    <source>
        <dbReference type="EMBL" id="AHB49263.1"/>
    </source>
</evidence>
<evidence type="ECO:0008006" key="13">
    <source>
        <dbReference type="Google" id="ProtNLM"/>
    </source>
</evidence>
<feature type="transmembrane region" description="Helical" evidence="7">
    <location>
        <begin position="128"/>
        <end position="149"/>
    </location>
</feature>
<gene>
    <name evidence="11" type="ORF">W911_13910</name>
</gene>
<dbReference type="CDD" id="cd01948">
    <property type="entry name" value="EAL"/>
    <property type="match status" value="1"/>
</dbReference>
<feature type="transmembrane region" description="Helical" evidence="7">
    <location>
        <begin position="97"/>
        <end position="116"/>
    </location>
</feature>
<dbReference type="HOGENOM" id="CLU_000445_70_49_5"/>
<dbReference type="AlphaFoldDB" id="V5SFG9"/>
<dbReference type="InterPro" id="IPR052155">
    <property type="entry name" value="Biofilm_reg_signaling"/>
</dbReference>
<dbReference type="InterPro" id="IPR035919">
    <property type="entry name" value="EAL_sf"/>
</dbReference>
<dbReference type="SMART" id="SM00267">
    <property type="entry name" value="GGDEF"/>
    <property type="match status" value="1"/>
</dbReference>
<feature type="transmembrane region" description="Helical" evidence="7">
    <location>
        <begin position="276"/>
        <end position="296"/>
    </location>
</feature>
<keyword evidence="2" id="KW-1003">Cell membrane</keyword>
<dbReference type="PANTHER" id="PTHR44757">
    <property type="entry name" value="DIGUANYLATE CYCLASE DGCP"/>
    <property type="match status" value="1"/>
</dbReference>
<evidence type="ECO:0000259" key="9">
    <source>
        <dbReference type="PROSITE" id="PS50883"/>
    </source>
</evidence>
<dbReference type="PANTHER" id="PTHR44757:SF2">
    <property type="entry name" value="BIOFILM ARCHITECTURE MAINTENANCE PROTEIN MBAA"/>
    <property type="match status" value="1"/>
</dbReference>
<dbReference type="Gene3D" id="3.20.20.450">
    <property type="entry name" value="EAL domain"/>
    <property type="match status" value="1"/>
</dbReference>
<dbReference type="InterPro" id="IPR000160">
    <property type="entry name" value="GGDEF_dom"/>
</dbReference>
<organism evidence="11 12">
    <name type="scientific">Hyphomicrobium nitrativorans NL23</name>
    <dbReference type="NCBI Taxonomy" id="1029756"/>
    <lineage>
        <taxon>Bacteria</taxon>
        <taxon>Pseudomonadati</taxon>
        <taxon>Pseudomonadota</taxon>
        <taxon>Alphaproteobacteria</taxon>
        <taxon>Hyphomicrobiales</taxon>
        <taxon>Hyphomicrobiaceae</taxon>
        <taxon>Hyphomicrobium</taxon>
    </lineage>
</organism>
<feature type="domain" description="EAL" evidence="9">
    <location>
        <begin position="609"/>
        <end position="859"/>
    </location>
</feature>
<comment type="subcellular location">
    <subcellularLocation>
        <location evidence="1">Cell membrane</location>
        <topology evidence="1">Multi-pass membrane protein</topology>
    </subcellularLocation>
</comment>
<dbReference type="Pfam" id="PF00563">
    <property type="entry name" value="EAL"/>
    <property type="match status" value="1"/>
</dbReference>
<reference evidence="11 12" key="1">
    <citation type="journal article" date="2014" name="Genome Announc.">
        <title>Complete Genome Sequence of Hyphomicrobium nitrativorans Strain NL23, a Denitrifying Bacterium Isolated from Biofilm of a Methanol-Fed Denitrification System Treating Seawater at the Montreal Biodome.</title>
        <authorList>
            <person name="Martineau C."/>
            <person name="Villeneuve C."/>
            <person name="Mauffrey F."/>
            <person name="Villemur R."/>
        </authorList>
    </citation>
    <scope>NUCLEOTIDE SEQUENCE [LARGE SCALE GENOMIC DNA]</scope>
    <source>
        <strain evidence="11">NL23</strain>
    </source>
</reference>
<dbReference type="PROSITE" id="PS50883">
    <property type="entry name" value="EAL"/>
    <property type="match status" value="1"/>
</dbReference>
<dbReference type="Pfam" id="PF12860">
    <property type="entry name" value="PAS_7"/>
    <property type="match status" value="1"/>
</dbReference>
<evidence type="ECO:0000256" key="1">
    <source>
        <dbReference type="ARBA" id="ARBA00004651"/>
    </source>
</evidence>
<protein>
    <recommendedName>
        <fullName evidence="13">Diguanylate cyclase</fullName>
    </recommendedName>
</protein>
<keyword evidence="4 7" id="KW-1133">Transmembrane helix</keyword>
<dbReference type="SUPFAM" id="SSF141868">
    <property type="entry name" value="EAL domain-like"/>
    <property type="match status" value="1"/>
</dbReference>
<dbReference type="Proteomes" id="UP000018542">
    <property type="component" value="Chromosome"/>
</dbReference>
<proteinExistence type="predicted"/>
<feature type="domain" description="PAS" evidence="8">
    <location>
        <begin position="318"/>
        <end position="360"/>
    </location>
</feature>
<dbReference type="InterPro" id="IPR029787">
    <property type="entry name" value="Nucleotide_cyclase"/>
</dbReference>
<evidence type="ECO:0000259" key="10">
    <source>
        <dbReference type="PROSITE" id="PS50887"/>
    </source>
</evidence>
<dbReference type="InterPro" id="IPR000014">
    <property type="entry name" value="PAS"/>
</dbReference>
<dbReference type="PROSITE" id="PS50887">
    <property type="entry name" value="GGDEF"/>
    <property type="match status" value="1"/>
</dbReference>
<dbReference type="Gene3D" id="3.30.450.20">
    <property type="entry name" value="PAS domain"/>
    <property type="match status" value="1"/>
</dbReference>
<dbReference type="EMBL" id="CP006912">
    <property type="protein sequence ID" value="AHB49263.1"/>
    <property type="molecule type" value="Genomic_DNA"/>
</dbReference>
<feature type="transmembrane region" description="Helical" evidence="7">
    <location>
        <begin position="169"/>
        <end position="187"/>
    </location>
</feature>
<dbReference type="PROSITE" id="PS50112">
    <property type="entry name" value="PAS"/>
    <property type="match status" value="1"/>
</dbReference>